<comment type="caution">
    <text evidence="1">The sequence shown here is derived from an EMBL/GenBank/DDBJ whole genome shotgun (WGS) entry which is preliminary data.</text>
</comment>
<reference evidence="1 2" key="1">
    <citation type="journal article" date="2015" name="Parasit. Vectors">
        <title>Draft genome of the scabies mite.</title>
        <authorList>
            <person name="Rider S.D.Jr."/>
            <person name="Morgan M.S."/>
            <person name="Arlian L.G."/>
        </authorList>
    </citation>
    <scope>NUCLEOTIDE SEQUENCE [LARGE SCALE GENOMIC DNA]</scope>
    <source>
        <strain evidence="1">Arlian Lab</strain>
    </source>
</reference>
<dbReference type="EMBL" id="JXLN01017132">
    <property type="protein sequence ID" value="KPM11417.1"/>
    <property type="molecule type" value="Genomic_DNA"/>
</dbReference>
<dbReference type="SUPFAM" id="SSF50630">
    <property type="entry name" value="Acid proteases"/>
    <property type="match status" value="1"/>
</dbReference>
<gene>
    <name evidence="1" type="ORF">QR98_0099870</name>
</gene>
<dbReference type="GO" id="GO:0006508">
    <property type="term" value="P:proteolysis"/>
    <property type="evidence" value="ECO:0007669"/>
    <property type="project" value="InterPro"/>
</dbReference>
<dbReference type="InterPro" id="IPR001969">
    <property type="entry name" value="Aspartic_peptidase_AS"/>
</dbReference>
<name>A0A132AKF8_SARSC</name>
<dbReference type="GO" id="GO:0004190">
    <property type="term" value="F:aspartic-type endopeptidase activity"/>
    <property type="evidence" value="ECO:0007669"/>
    <property type="project" value="InterPro"/>
</dbReference>
<dbReference type="OrthoDB" id="2506010at2759"/>
<dbReference type="AlphaFoldDB" id="A0A132AKF8"/>
<dbReference type="Proteomes" id="UP000616769">
    <property type="component" value="Unassembled WGS sequence"/>
</dbReference>
<dbReference type="Gene3D" id="2.40.70.10">
    <property type="entry name" value="Acid Proteases"/>
    <property type="match status" value="1"/>
</dbReference>
<evidence type="ECO:0000313" key="2">
    <source>
        <dbReference type="Proteomes" id="UP000616769"/>
    </source>
</evidence>
<dbReference type="InterPro" id="IPR021109">
    <property type="entry name" value="Peptidase_aspartic_dom_sf"/>
</dbReference>
<dbReference type="PROSITE" id="PS00141">
    <property type="entry name" value="ASP_PROTEASE"/>
    <property type="match status" value="1"/>
</dbReference>
<protein>
    <submittedName>
        <fullName evidence="1">Uncharacterized protein</fullName>
    </submittedName>
</protein>
<dbReference type="VEuPathDB" id="VectorBase:SSCA004060"/>
<accession>A0A132AKF8</accession>
<evidence type="ECO:0000313" key="1">
    <source>
        <dbReference type="EMBL" id="KPM11417.1"/>
    </source>
</evidence>
<organism evidence="1 2">
    <name type="scientific">Sarcoptes scabiei</name>
    <name type="common">Itch mite</name>
    <name type="synonym">Acarus scabiei</name>
    <dbReference type="NCBI Taxonomy" id="52283"/>
    <lineage>
        <taxon>Eukaryota</taxon>
        <taxon>Metazoa</taxon>
        <taxon>Ecdysozoa</taxon>
        <taxon>Arthropoda</taxon>
        <taxon>Chelicerata</taxon>
        <taxon>Arachnida</taxon>
        <taxon>Acari</taxon>
        <taxon>Acariformes</taxon>
        <taxon>Sarcoptiformes</taxon>
        <taxon>Astigmata</taxon>
        <taxon>Psoroptidia</taxon>
        <taxon>Sarcoptoidea</taxon>
        <taxon>Sarcoptidae</taxon>
        <taxon>Sarcoptinae</taxon>
        <taxon>Sarcoptes</taxon>
    </lineage>
</organism>
<proteinExistence type="predicted"/>
<dbReference type="Pfam" id="PF13650">
    <property type="entry name" value="Asp_protease_2"/>
    <property type="match status" value="1"/>
</dbReference>
<feature type="non-terminal residue" evidence="1">
    <location>
        <position position="1"/>
    </location>
</feature>
<sequence length="143" mass="16382">MLLRVRKLSRLLQHLGMRIILPSQCPQAEPKPSTSRGANYICLTQPKQCQSNEPRMNGLVKINCVQNELFDDEVDQFRMNAYVNEKKIEFLLDTGSNMNMIPLEVAIREKLPISYLDQPFRFAVGGAHHATEMYCDIDTRIGN</sequence>